<organism evidence="1 2">
    <name type="scientific">Ovis ammon polii x Ovis aries</name>
    <dbReference type="NCBI Taxonomy" id="2918886"/>
    <lineage>
        <taxon>Eukaryota</taxon>
        <taxon>Metazoa</taxon>
        <taxon>Chordata</taxon>
        <taxon>Craniata</taxon>
        <taxon>Vertebrata</taxon>
        <taxon>Euteleostomi</taxon>
        <taxon>Mammalia</taxon>
        <taxon>Eutheria</taxon>
        <taxon>Laurasiatheria</taxon>
        <taxon>Artiodactyla</taxon>
        <taxon>Ruminantia</taxon>
        <taxon>Pecora</taxon>
        <taxon>Bovidae</taxon>
        <taxon>Caprinae</taxon>
        <taxon>Ovis</taxon>
    </lineage>
</organism>
<keyword evidence="2" id="KW-1185">Reference proteome</keyword>
<dbReference type="EMBL" id="CM043050">
    <property type="protein sequence ID" value="KAI4557021.1"/>
    <property type="molecule type" value="Genomic_DNA"/>
</dbReference>
<evidence type="ECO:0000313" key="1">
    <source>
        <dbReference type="EMBL" id="KAI4557021.1"/>
    </source>
</evidence>
<comment type="caution">
    <text evidence="1">The sequence shown here is derived from an EMBL/GenBank/DDBJ whole genome shotgun (WGS) entry which is preliminary data.</text>
</comment>
<sequence>MDPGSCCTCAEPSSGAALPPVTAANLCKHTHPVHVAEAGGRSETYLEDRSASPVLSPVGLEEQLRDVVGTDAWDLKLPFFLC</sequence>
<protein>
    <submittedName>
        <fullName evidence="1">Uncharacterized protein</fullName>
    </submittedName>
</protein>
<accession>A0ACB9U3F4</accession>
<evidence type="ECO:0000313" key="2">
    <source>
        <dbReference type="Proteomes" id="UP001057279"/>
    </source>
</evidence>
<proteinExistence type="predicted"/>
<reference evidence="1" key="1">
    <citation type="submission" date="2022-03" db="EMBL/GenBank/DDBJ databases">
        <title>Genomic analyses of argali, domestic sheep and their hybrids provide insights into chromosomal evolution, heterosis and genetic basis of agronomic traits.</title>
        <authorList>
            <person name="Li M."/>
        </authorList>
    </citation>
    <scope>NUCLEOTIDE SEQUENCE</scope>
    <source>
        <strain evidence="1">F1 hybrid</strain>
    </source>
</reference>
<gene>
    <name evidence="1" type="ORF">MJG53_018975</name>
</gene>
<dbReference type="Proteomes" id="UP001057279">
    <property type="component" value="Linkage Group LG25"/>
</dbReference>
<name>A0ACB9U3F4_9CETA</name>